<dbReference type="EMBL" id="JASPKZ010007743">
    <property type="protein sequence ID" value="KAJ9582770.1"/>
    <property type="molecule type" value="Genomic_DNA"/>
</dbReference>
<evidence type="ECO:0000256" key="2">
    <source>
        <dbReference type="SAM" id="SignalP"/>
    </source>
</evidence>
<dbReference type="InterPro" id="IPR006631">
    <property type="entry name" value="DM4_12"/>
</dbReference>
<comment type="caution">
    <text evidence="3">The sequence shown here is derived from an EMBL/GenBank/DDBJ whole genome shotgun (WGS) entry which is preliminary data.</text>
</comment>
<reference evidence="3" key="1">
    <citation type="journal article" date="2023" name="IScience">
        <title>Live-bearing cockroach genome reveals convergent evolutionary mechanisms linked to viviparity in insects and beyond.</title>
        <authorList>
            <person name="Fouks B."/>
            <person name="Harrison M.C."/>
            <person name="Mikhailova A.A."/>
            <person name="Marchal E."/>
            <person name="English S."/>
            <person name="Carruthers M."/>
            <person name="Jennings E.C."/>
            <person name="Chiamaka E.L."/>
            <person name="Frigard R.A."/>
            <person name="Pippel M."/>
            <person name="Attardo G.M."/>
            <person name="Benoit J.B."/>
            <person name="Bornberg-Bauer E."/>
            <person name="Tobe S.S."/>
        </authorList>
    </citation>
    <scope>NUCLEOTIDE SEQUENCE</scope>
    <source>
        <strain evidence="3">Stay&amp;Tobe</strain>
    </source>
</reference>
<feature type="non-terminal residue" evidence="3">
    <location>
        <position position="1"/>
    </location>
</feature>
<keyword evidence="1" id="KW-1133">Transmembrane helix</keyword>
<dbReference type="Pfam" id="PF07841">
    <property type="entry name" value="DM4_12"/>
    <property type="match status" value="1"/>
</dbReference>
<evidence type="ECO:0000256" key="1">
    <source>
        <dbReference type="SAM" id="Phobius"/>
    </source>
</evidence>
<name>A0AAD7ZL98_DIPPU</name>
<keyword evidence="1" id="KW-0472">Membrane</keyword>
<dbReference type="AlphaFoldDB" id="A0AAD7ZL98"/>
<feature type="chain" id="PRO_5042276405" evidence="2">
    <location>
        <begin position="23"/>
        <end position="220"/>
    </location>
</feature>
<evidence type="ECO:0000313" key="4">
    <source>
        <dbReference type="Proteomes" id="UP001233999"/>
    </source>
</evidence>
<proteinExistence type="predicted"/>
<feature type="transmembrane region" description="Helical" evidence="1">
    <location>
        <begin position="188"/>
        <end position="211"/>
    </location>
</feature>
<gene>
    <name evidence="3" type="ORF">L9F63_022881</name>
</gene>
<organism evidence="3 4">
    <name type="scientific">Diploptera punctata</name>
    <name type="common">Pacific beetle cockroach</name>
    <dbReference type="NCBI Taxonomy" id="6984"/>
    <lineage>
        <taxon>Eukaryota</taxon>
        <taxon>Metazoa</taxon>
        <taxon>Ecdysozoa</taxon>
        <taxon>Arthropoda</taxon>
        <taxon>Hexapoda</taxon>
        <taxon>Insecta</taxon>
        <taxon>Pterygota</taxon>
        <taxon>Neoptera</taxon>
        <taxon>Polyneoptera</taxon>
        <taxon>Dictyoptera</taxon>
        <taxon>Blattodea</taxon>
        <taxon>Blaberoidea</taxon>
        <taxon>Blaberidae</taxon>
        <taxon>Diplopterinae</taxon>
        <taxon>Diploptera</taxon>
    </lineage>
</organism>
<keyword evidence="2" id="KW-0732">Signal</keyword>
<accession>A0AAD7ZL98</accession>
<dbReference type="PANTHER" id="PTHR21398:SF7">
    <property type="entry name" value="LP19941P"/>
    <property type="match status" value="1"/>
</dbReference>
<feature type="transmembrane region" description="Helical" evidence="1">
    <location>
        <begin position="38"/>
        <end position="59"/>
    </location>
</feature>
<keyword evidence="4" id="KW-1185">Reference proteome</keyword>
<dbReference type="Proteomes" id="UP001233999">
    <property type="component" value="Unassembled WGS sequence"/>
</dbReference>
<evidence type="ECO:0000313" key="3">
    <source>
        <dbReference type="EMBL" id="KAJ9582770.1"/>
    </source>
</evidence>
<protein>
    <submittedName>
        <fullName evidence="3">Uncharacterized protein</fullName>
    </submittedName>
</protein>
<reference evidence="3" key="2">
    <citation type="submission" date="2023-05" db="EMBL/GenBank/DDBJ databases">
        <authorList>
            <person name="Fouks B."/>
        </authorList>
    </citation>
    <scope>NUCLEOTIDE SEQUENCE</scope>
    <source>
        <strain evidence="3">Stay&amp;Tobe</strain>
        <tissue evidence="3">Testes</tissue>
    </source>
</reference>
<sequence>MRGGGLFCAIILLLMFITTCLQTDDNRDSNLLSRRRRYVVFPEGSTFSIAFCVMSFLAYDNSNIYTMGLNWAVSYELPNETIRSPETNRIVPPPLLRRHRRELYESLEMAVAGLDGRSCIKRALCEAHQHLKPESTVFEEVLRVIFTFPEESVGTYEPLEHHIYDAAYRRGLSKKPCITKYKNCPFSLLHMLLLIFVSTDRLLLIFGYYLFSDRVYWIGS</sequence>
<dbReference type="PANTHER" id="PTHR21398">
    <property type="entry name" value="AGAP007094-PA"/>
    <property type="match status" value="1"/>
</dbReference>
<dbReference type="SMART" id="SM00718">
    <property type="entry name" value="DM4_12"/>
    <property type="match status" value="1"/>
</dbReference>
<keyword evidence="1" id="KW-0812">Transmembrane</keyword>
<feature type="signal peptide" evidence="2">
    <location>
        <begin position="1"/>
        <end position="22"/>
    </location>
</feature>